<dbReference type="PANTHER" id="PTHR11559">
    <property type="entry name" value="CARBOXYLESTERASE"/>
    <property type="match status" value="1"/>
</dbReference>
<dbReference type="InterPro" id="IPR019819">
    <property type="entry name" value="Carboxylesterase_B_CS"/>
</dbReference>
<keyword evidence="2 3" id="KW-0378">Hydrolase</keyword>
<sequence length="642" mass="68887">MGSLPKLFITYSDPQFPNPWLNLEGLGPIGLPLNALKADMIMRETWLMGTVIPSLHKLLDSPPTGFHCGAQLKLGRYPSLNIKGSVLLGSILAIASGQRPEVTLGETRLLGVRNENSNVEFFGGIPFAESPLGSLRLRPPVLKTTLNSSEFDASKSGLACLQPGSPPDTVTEDCLTLNIFRPSTIASGEKLPVLFWIYGGGWLVGSGGRYNGSSLISRGVTRGTPVLFVAANYRLGPLGFPLGEEAANAGVLNLGLKDHLAALRWVKANIEAFGGDPSKVTIFGESAGARSIDLLLFDEEINDLASGAILESDAGTSLLDPPLTNQIWSGFVSTVTACSSVSNTSMTLDCLRSEDVSSDDLLQAFTNAGIVFGPSPWGPIIDGANGLIPTYTSQLEIKAKFPIIIGNCLDEGTLFASQAPPNTTSDNMIRGLIKTSAVRPPGREVEIEQLVDRVLKAYPNIPALGSPFGTGNDTFGLDPGYKRAAAIFGDLNFQSHRRLMLERLSQRPQKQLYSFIFADSNDGVVTVPRDFILGSPAPGSLGVAHSSEIFYVFGTLEDELGPGKVAKTALELSQTMMDYWISFAVTGDPNDGRGAARPRWTAFDSDEPMIIQLKGQDTQMIPDTFRERGISIPNEDPTVVRR</sequence>
<feature type="domain" description="Carboxylesterase type B" evidence="4">
    <location>
        <begin position="100"/>
        <end position="619"/>
    </location>
</feature>
<keyword evidence="6" id="KW-1185">Reference proteome</keyword>
<evidence type="ECO:0000313" key="5">
    <source>
        <dbReference type="EMBL" id="KAL0569197.1"/>
    </source>
</evidence>
<evidence type="ECO:0000256" key="3">
    <source>
        <dbReference type="RuleBase" id="RU361235"/>
    </source>
</evidence>
<organism evidence="5 6">
    <name type="scientific">Marasmius crinis-equi</name>
    <dbReference type="NCBI Taxonomy" id="585013"/>
    <lineage>
        <taxon>Eukaryota</taxon>
        <taxon>Fungi</taxon>
        <taxon>Dikarya</taxon>
        <taxon>Basidiomycota</taxon>
        <taxon>Agaricomycotina</taxon>
        <taxon>Agaricomycetes</taxon>
        <taxon>Agaricomycetidae</taxon>
        <taxon>Agaricales</taxon>
        <taxon>Marasmiineae</taxon>
        <taxon>Marasmiaceae</taxon>
        <taxon>Marasmius</taxon>
    </lineage>
</organism>
<evidence type="ECO:0000256" key="1">
    <source>
        <dbReference type="ARBA" id="ARBA00005964"/>
    </source>
</evidence>
<proteinExistence type="inferred from homology"/>
<evidence type="ECO:0000259" key="4">
    <source>
        <dbReference type="Pfam" id="PF00135"/>
    </source>
</evidence>
<dbReference type="EC" id="3.1.1.-" evidence="3"/>
<dbReference type="InterPro" id="IPR019826">
    <property type="entry name" value="Carboxylesterase_B_AS"/>
</dbReference>
<protein>
    <recommendedName>
        <fullName evidence="3">Carboxylic ester hydrolase</fullName>
        <ecNumber evidence="3">3.1.1.-</ecNumber>
    </recommendedName>
</protein>
<dbReference type="Gene3D" id="3.40.50.1820">
    <property type="entry name" value="alpha/beta hydrolase"/>
    <property type="match status" value="1"/>
</dbReference>
<comment type="caution">
    <text evidence="5">The sequence shown here is derived from an EMBL/GenBank/DDBJ whole genome shotgun (WGS) entry which is preliminary data.</text>
</comment>
<dbReference type="InterPro" id="IPR029058">
    <property type="entry name" value="AB_hydrolase_fold"/>
</dbReference>
<dbReference type="EMBL" id="JBAHYK010001172">
    <property type="protein sequence ID" value="KAL0569197.1"/>
    <property type="molecule type" value="Genomic_DNA"/>
</dbReference>
<dbReference type="Proteomes" id="UP001465976">
    <property type="component" value="Unassembled WGS sequence"/>
</dbReference>
<dbReference type="SUPFAM" id="SSF53474">
    <property type="entry name" value="alpha/beta-Hydrolases"/>
    <property type="match status" value="1"/>
</dbReference>
<dbReference type="Pfam" id="PF00135">
    <property type="entry name" value="COesterase"/>
    <property type="match status" value="1"/>
</dbReference>
<evidence type="ECO:0000313" key="6">
    <source>
        <dbReference type="Proteomes" id="UP001465976"/>
    </source>
</evidence>
<dbReference type="InterPro" id="IPR002018">
    <property type="entry name" value="CarbesteraseB"/>
</dbReference>
<dbReference type="InterPro" id="IPR050309">
    <property type="entry name" value="Type-B_Carboxylest/Lipase"/>
</dbReference>
<comment type="similarity">
    <text evidence="1 3">Belongs to the type-B carboxylesterase/lipase family.</text>
</comment>
<gene>
    <name evidence="5" type="ORF">V5O48_012772</name>
</gene>
<dbReference type="PROSITE" id="PS00941">
    <property type="entry name" value="CARBOXYLESTERASE_B_2"/>
    <property type="match status" value="1"/>
</dbReference>
<evidence type="ECO:0000256" key="2">
    <source>
        <dbReference type="ARBA" id="ARBA00022801"/>
    </source>
</evidence>
<reference evidence="5 6" key="1">
    <citation type="submission" date="2024-02" db="EMBL/GenBank/DDBJ databases">
        <title>A draft genome for the cacao thread blight pathogen Marasmius crinis-equi.</title>
        <authorList>
            <person name="Cohen S.P."/>
            <person name="Baruah I.K."/>
            <person name="Amoako-Attah I."/>
            <person name="Bukari Y."/>
            <person name="Meinhardt L.W."/>
            <person name="Bailey B.A."/>
        </authorList>
    </citation>
    <scope>NUCLEOTIDE SEQUENCE [LARGE SCALE GENOMIC DNA]</scope>
    <source>
        <strain evidence="5 6">GH-76</strain>
    </source>
</reference>
<name>A0ABR3F1W7_9AGAR</name>
<accession>A0ABR3F1W7</accession>
<dbReference type="PROSITE" id="PS00122">
    <property type="entry name" value="CARBOXYLESTERASE_B_1"/>
    <property type="match status" value="1"/>
</dbReference>